<proteinExistence type="predicted"/>
<feature type="region of interest" description="Disordered" evidence="1">
    <location>
        <begin position="336"/>
        <end position="391"/>
    </location>
</feature>
<evidence type="ECO:0000313" key="2">
    <source>
        <dbReference type="EMBL" id="GLB33330.1"/>
    </source>
</evidence>
<name>A0A9P3PCE6_LYOSH</name>
<accession>A0A9P3PCE6</accession>
<organism evidence="2 3">
    <name type="scientific">Lyophyllum shimeji</name>
    <name type="common">Hon-shimeji</name>
    <name type="synonym">Tricholoma shimeji</name>
    <dbReference type="NCBI Taxonomy" id="47721"/>
    <lineage>
        <taxon>Eukaryota</taxon>
        <taxon>Fungi</taxon>
        <taxon>Dikarya</taxon>
        <taxon>Basidiomycota</taxon>
        <taxon>Agaricomycotina</taxon>
        <taxon>Agaricomycetes</taxon>
        <taxon>Agaricomycetidae</taxon>
        <taxon>Agaricales</taxon>
        <taxon>Tricholomatineae</taxon>
        <taxon>Lyophyllaceae</taxon>
        <taxon>Lyophyllum</taxon>
    </lineage>
</organism>
<reference evidence="2" key="1">
    <citation type="submission" date="2022-07" db="EMBL/GenBank/DDBJ databases">
        <title>The genome of Lyophyllum shimeji provides insight into the initial evolution of ectomycorrhizal fungal genome.</title>
        <authorList>
            <person name="Kobayashi Y."/>
            <person name="Shibata T."/>
            <person name="Hirakawa H."/>
            <person name="Shigenobu S."/>
            <person name="Nishiyama T."/>
            <person name="Yamada A."/>
            <person name="Hasebe M."/>
            <person name="Kawaguchi M."/>
        </authorList>
    </citation>
    <scope>NUCLEOTIDE SEQUENCE</scope>
    <source>
        <strain evidence="2">AT787</strain>
    </source>
</reference>
<feature type="compositionally biased region" description="Polar residues" evidence="1">
    <location>
        <begin position="17"/>
        <end position="32"/>
    </location>
</feature>
<dbReference type="Proteomes" id="UP001063166">
    <property type="component" value="Unassembled WGS sequence"/>
</dbReference>
<gene>
    <name evidence="2" type="ORF">LshimejAT787_0102140</name>
</gene>
<evidence type="ECO:0000313" key="3">
    <source>
        <dbReference type="Proteomes" id="UP001063166"/>
    </source>
</evidence>
<protein>
    <submittedName>
        <fullName evidence="2">Uncharacterized protein</fullName>
    </submittedName>
</protein>
<feature type="compositionally biased region" description="Low complexity" evidence="1">
    <location>
        <begin position="345"/>
        <end position="367"/>
    </location>
</feature>
<feature type="region of interest" description="Disordered" evidence="1">
    <location>
        <begin position="1"/>
        <end position="32"/>
    </location>
</feature>
<dbReference type="AlphaFoldDB" id="A0A9P3PCE6"/>
<comment type="caution">
    <text evidence="2">The sequence shown here is derived from an EMBL/GenBank/DDBJ whole genome shotgun (WGS) entry which is preliminary data.</text>
</comment>
<feature type="region of interest" description="Disordered" evidence="1">
    <location>
        <begin position="174"/>
        <end position="218"/>
    </location>
</feature>
<keyword evidence="3" id="KW-1185">Reference proteome</keyword>
<sequence>MSNLSRRSPASPPPWLRSSSAELRETPSPTSSIKLDSVERLTMKTRVAIREKNHRFQVVPLRDAGHYPSGHHTPSKSLKTTVVTATRSSGLARLNLHSRKKLCADENTVPTFAESYTKIISTPERLRRLQERNEDLRAAEYSSFKSRAKTTTNSRHVNSESSAQNTLISQALTETSKHNAPPRRPSLENNNYSGRHSLHFKSPSLGSLRTKPDSDLDLEATPVPRVTCRKRTNTLSAAHDICHGDMLPANVENDRRNLMRKVDSVKRHAIYTQSLCIPMHERPKTPSEDVPKLALEESSLLRAFPFRSSIPVSRNKDDSTTRRSEYTTSALAVTNMPAGPEESSHSTAGSQSSVSSVYSQDESSPSQAPLVQTRPLMRLASPSGVGQTGRDSKVDEISIQHHPIISMLLLEVEKAREVWCTI</sequence>
<dbReference type="EMBL" id="BRPK01000001">
    <property type="protein sequence ID" value="GLB33330.1"/>
    <property type="molecule type" value="Genomic_DNA"/>
</dbReference>
<evidence type="ECO:0000256" key="1">
    <source>
        <dbReference type="SAM" id="MobiDB-lite"/>
    </source>
</evidence>
<dbReference type="OrthoDB" id="2984700at2759"/>